<evidence type="ECO:0000256" key="6">
    <source>
        <dbReference type="SAM" id="MobiDB-lite"/>
    </source>
</evidence>
<keyword evidence="4 5" id="KW-0012">Acyltransferase</keyword>
<dbReference type="Proteomes" id="UP001301350">
    <property type="component" value="Unassembled WGS sequence"/>
</dbReference>
<dbReference type="GO" id="GO:0005737">
    <property type="term" value="C:cytoplasm"/>
    <property type="evidence" value="ECO:0007669"/>
    <property type="project" value="TreeGrafter"/>
</dbReference>
<feature type="domain" description="N-end aminoacyl transferase N-terminal" evidence="7">
    <location>
        <begin position="20"/>
        <end position="111"/>
    </location>
</feature>
<dbReference type="PIRSF" id="PIRSF037207">
    <property type="entry name" value="ATE1_euk"/>
    <property type="match status" value="1"/>
</dbReference>
<evidence type="ECO:0000259" key="8">
    <source>
        <dbReference type="Pfam" id="PF04377"/>
    </source>
</evidence>
<comment type="similarity">
    <text evidence="1 5">Belongs to the R-transferase family.</text>
</comment>
<evidence type="ECO:0000256" key="2">
    <source>
        <dbReference type="ARBA" id="ARBA00022679"/>
    </source>
</evidence>
<evidence type="ECO:0000256" key="4">
    <source>
        <dbReference type="ARBA" id="ARBA00023315"/>
    </source>
</evidence>
<dbReference type="InterPro" id="IPR007472">
    <property type="entry name" value="N-end_Aminoacyl_Trfase_C"/>
</dbReference>
<accession>A0AAV9IS33</accession>
<dbReference type="InterPro" id="IPR007471">
    <property type="entry name" value="N-end_Aminoacyl_Trfase_N"/>
</dbReference>
<feature type="region of interest" description="Disordered" evidence="6">
    <location>
        <begin position="289"/>
        <end position="309"/>
    </location>
</feature>
<feature type="region of interest" description="Disordered" evidence="6">
    <location>
        <begin position="137"/>
        <end position="159"/>
    </location>
</feature>
<dbReference type="Pfam" id="PF04377">
    <property type="entry name" value="ATE_C"/>
    <property type="match status" value="1"/>
</dbReference>
<feature type="domain" description="N-end rule aminoacyl transferase C-terminal" evidence="8">
    <location>
        <begin position="326"/>
        <end position="457"/>
    </location>
</feature>
<dbReference type="PANTHER" id="PTHR21367:SF1">
    <property type="entry name" value="ARGINYL-TRNA--PROTEIN TRANSFERASE 1"/>
    <property type="match status" value="1"/>
</dbReference>
<comment type="caution">
    <text evidence="9">The sequence shown here is derived from an EMBL/GenBank/DDBJ whole genome shotgun (WGS) entry which is preliminary data.</text>
</comment>
<keyword evidence="2 5" id="KW-0808">Transferase</keyword>
<comment type="catalytic activity">
    <reaction evidence="5">
        <text>an N-terminal L-alpha-aminoacyl-[protein] + L-arginyl-tRNA(Arg) = an N-terminal L-arginyl-L-aminoacyl-[protein] + tRNA(Arg) + H(+)</text>
        <dbReference type="Rhea" id="RHEA:10208"/>
        <dbReference type="Rhea" id="RHEA-COMP:9658"/>
        <dbReference type="Rhea" id="RHEA-COMP:9673"/>
        <dbReference type="Rhea" id="RHEA-COMP:10636"/>
        <dbReference type="Rhea" id="RHEA-COMP:10638"/>
        <dbReference type="ChEBI" id="CHEBI:15378"/>
        <dbReference type="ChEBI" id="CHEBI:78442"/>
        <dbReference type="ChEBI" id="CHEBI:78513"/>
        <dbReference type="ChEBI" id="CHEBI:78597"/>
        <dbReference type="ChEBI" id="CHEBI:83562"/>
        <dbReference type="EC" id="2.3.2.8"/>
    </reaction>
</comment>
<evidence type="ECO:0000313" key="10">
    <source>
        <dbReference type="Proteomes" id="UP001301350"/>
    </source>
</evidence>
<feature type="compositionally biased region" description="Polar residues" evidence="6">
    <location>
        <begin position="290"/>
        <end position="307"/>
    </location>
</feature>
<dbReference type="InterPro" id="IPR017137">
    <property type="entry name" value="Arg-tRNA-P_Trfase_1_euk"/>
</dbReference>
<proteinExistence type="inferred from homology"/>
<name>A0AAV9IS33_CYACA</name>
<feature type="region of interest" description="Disordered" evidence="6">
    <location>
        <begin position="176"/>
        <end position="199"/>
    </location>
</feature>
<dbReference type="Pfam" id="PF04376">
    <property type="entry name" value="ATE_N"/>
    <property type="match status" value="1"/>
</dbReference>
<evidence type="ECO:0000259" key="7">
    <source>
        <dbReference type="Pfam" id="PF04376"/>
    </source>
</evidence>
<comment type="function">
    <text evidence="5">Involved in the post-translational conjugation of arginine to the N-terminal aspartate or glutamate of a protein. This arginylation is required for degradation of the protein via the ubiquitin pathway.</text>
</comment>
<dbReference type="GO" id="GO:0004057">
    <property type="term" value="F:arginyl-tRNA--protein transferase activity"/>
    <property type="evidence" value="ECO:0007669"/>
    <property type="project" value="UniProtKB-EC"/>
</dbReference>
<dbReference type="PANTHER" id="PTHR21367">
    <property type="entry name" value="ARGININE-TRNA-PROTEIN TRANSFERASE 1"/>
    <property type="match status" value="1"/>
</dbReference>
<evidence type="ECO:0000256" key="3">
    <source>
        <dbReference type="ARBA" id="ARBA00022786"/>
    </source>
</evidence>
<dbReference type="AlphaFoldDB" id="A0AAV9IS33"/>
<sequence>MSTTVTSVLQDLGESAERTHCGYCASRRRRRPASEDDPATRGTGQDAPCHVLLASLWAHLLLSEDYKALMDAGWRRSGCFLYLPDNRRTCCPQYAIRLPVEAFRPSRSQRRVLRRWTAYATPVDSLSRLCLSGDEDEMDAEVDQAEKSAATLPEERKSSPTRLADAMNGMRRCNTSAAASHRSATEATSAPIPATGHLTPRANLDEQLEALRRIEPTLRPVPPARRAASGGAHYMTAAAFSRAHHSGEAVEVVAQRIADALRPHEALVREVLVCGGYVNVHARQEPLHVPTSSRLSPANTRCSPRRSTPTHRLRMQLVEAAFRSDAFALYCRYQRAIHGDDEHELTPHRYARFLVQHPFPRYPHATSRDGAYHLHTYLDERLVMVGVLDVLPGAISSKYLFYDPELPSRLSPGVFSTLCEVRLTRELFREPFYYMGYYIHSCGKMRYKAAFRPSQLRCGFNGQWVDWATVARPALDRDEHCDGFAEAAGDPERCENGQPVAGVAGAPSPAPAWHAVSVWWPDAGAPKPLHALPDRLRAQVLPSISRFARHVPHRVLARSVYIPPAVE</sequence>
<evidence type="ECO:0000256" key="5">
    <source>
        <dbReference type="PIRNR" id="PIRNR037207"/>
    </source>
</evidence>
<evidence type="ECO:0000256" key="1">
    <source>
        <dbReference type="ARBA" id="ARBA00009991"/>
    </source>
</evidence>
<dbReference type="InterPro" id="IPR030700">
    <property type="entry name" value="N-end_Aminoacyl_Trfase"/>
</dbReference>
<gene>
    <name evidence="9" type="ORF">CDCA_CDCA03G0888</name>
</gene>
<dbReference type="EC" id="2.3.2.8" evidence="5"/>
<reference evidence="9 10" key="1">
    <citation type="submission" date="2022-07" db="EMBL/GenBank/DDBJ databases">
        <title>Genome-wide signatures of adaptation to extreme environments.</title>
        <authorList>
            <person name="Cho C.H."/>
            <person name="Yoon H.S."/>
        </authorList>
    </citation>
    <scope>NUCLEOTIDE SEQUENCE [LARGE SCALE GENOMIC DNA]</scope>
    <source>
        <strain evidence="9 10">DBV 063 E5</strain>
    </source>
</reference>
<organism evidence="9 10">
    <name type="scientific">Cyanidium caldarium</name>
    <name type="common">Red alga</name>
    <dbReference type="NCBI Taxonomy" id="2771"/>
    <lineage>
        <taxon>Eukaryota</taxon>
        <taxon>Rhodophyta</taxon>
        <taxon>Bangiophyceae</taxon>
        <taxon>Cyanidiales</taxon>
        <taxon>Cyanidiaceae</taxon>
        <taxon>Cyanidium</taxon>
    </lineage>
</organism>
<keyword evidence="10" id="KW-1185">Reference proteome</keyword>
<dbReference type="EMBL" id="JANCYW010000003">
    <property type="protein sequence ID" value="KAK4534863.1"/>
    <property type="molecule type" value="Genomic_DNA"/>
</dbReference>
<protein>
    <recommendedName>
        <fullName evidence="5">Arginyl-tRNA--protein transferase 1</fullName>
        <shortName evidence="5">Arginyltransferase 1</shortName>
        <shortName evidence="5">R-transferase 1</shortName>
        <ecNumber evidence="5">2.3.2.8</ecNumber>
    </recommendedName>
    <alternativeName>
        <fullName evidence="5">Arginine-tRNA--protein transferase 1</fullName>
    </alternativeName>
</protein>
<keyword evidence="3 5" id="KW-0833">Ubl conjugation pathway</keyword>
<evidence type="ECO:0000313" key="9">
    <source>
        <dbReference type="EMBL" id="KAK4534863.1"/>
    </source>
</evidence>